<dbReference type="Proteomes" id="UP000034166">
    <property type="component" value="Unassembled WGS sequence"/>
</dbReference>
<sequence>MSLSKAERIKKTRVPAVSPELARRLPPGQALTERFPILHEGEVPQYDMKDWRLKVFGAVDEEKVLSYDEILAMPQTTITVDIHCVTRWSRFDNSFTGVKFGDFLKQIGVAPKSEYVMLHADQDYTANLKLSDLDRQDVLLAHSFEGKPLTDKHGYPLRLVVPHLYFWKSVKWITGIEFIDENKPGFWEQNGFHMNGDPFAEERFSGEDLPIPEDEWERKDFD</sequence>
<dbReference type="Pfam" id="PF00174">
    <property type="entry name" value="Oxidored_molyb"/>
    <property type="match status" value="1"/>
</dbReference>
<dbReference type="PATRIC" id="fig|1408103.3.peg.3017"/>
<feature type="domain" description="Oxidoreductase molybdopterin-binding" evidence="1">
    <location>
        <begin position="41"/>
        <end position="187"/>
    </location>
</feature>
<accession>A0A0M2SXW0</accession>
<gene>
    <name evidence="2" type="ORF">WQ57_13435</name>
</gene>
<dbReference type="AlphaFoldDB" id="A0A0M2SXW0"/>
<reference evidence="2 3" key="1">
    <citation type="submission" date="2015-04" db="EMBL/GenBank/DDBJ databases">
        <title>Taxonomic description and genome sequence of Bacillus campisalis sp. nov., a novel member of the genus Bacillus isolated from solar saltern.</title>
        <authorList>
            <person name="Mathan Kumar R."/>
            <person name="Kaur G."/>
            <person name="Kumar A."/>
            <person name="Singh N.K."/>
            <person name="Kaur N."/>
            <person name="Kumar N."/>
            <person name="Mayilraj S."/>
        </authorList>
    </citation>
    <scope>NUCLEOTIDE SEQUENCE [LARGE SCALE GENOMIC DNA]</scope>
    <source>
        <strain evidence="2 3">SA2-6</strain>
    </source>
</reference>
<dbReference type="OrthoDB" id="9778777at2"/>
<evidence type="ECO:0000259" key="1">
    <source>
        <dbReference type="Pfam" id="PF00174"/>
    </source>
</evidence>
<proteinExistence type="predicted"/>
<dbReference type="Gene3D" id="3.90.420.10">
    <property type="entry name" value="Oxidoreductase, molybdopterin-binding domain"/>
    <property type="match status" value="1"/>
</dbReference>
<comment type="caution">
    <text evidence="2">The sequence shown here is derived from an EMBL/GenBank/DDBJ whole genome shotgun (WGS) entry which is preliminary data.</text>
</comment>
<dbReference type="PANTHER" id="PTHR43032">
    <property type="entry name" value="PROTEIN-METHIONINE-SULFOXIDE REDUCTASE"/>
    <property type="match status" value="1"/>
</dbReference>
<evidence type="ECO:0000313" key="3">
    <source>
        <dbReference type="Proteomes" id="UP000034166"/>
    </source>
</evidence>
<dbReference type="InterPro" id="IPR000572">
    <property type="entry name" value="OxRdtase_Mopterin-bd_dom"/>
</dbReference>
<keyword evidence="3" id="KW-1185">Reference proteome</keyword>
<dbReference type="RefSeq" id="WP_046524293.1">
    <property type="nucleotide sequence ID" value="NZ_LAYY01000014.1"/>
</dbReference>
<dbReference type="InterPro" id="IPR036374">
    <property type="entry name" value="OxRdtase_Mopterin-bd_sf"/>
</dbReference>
<organism evidence="2 3">
    <name type="scientific">Mesobacillus campisalis</name>
    <dbReference type="NCBI Taxonomy" id="1408103"/>
    <lineage>
        <taxon>Bacteria</taxon>
        <taxon>Bacillati</taxon>
        <taxon>Bacillota</taxon>
        <taxon>Bacilli</taxon>
        <taxon>Bacillales</taxon>
        <taxon>Bacillaceae</taxon>
        <taxon>Mesobacillus</taxon>
    </lineage>
</organism>
<dbReference type="SUPFAM" id="SSF56524">
    <property type="entry name" value="Oxidoreductase molybdopterin-binding domain"/>
    <property type="match status" value="1"/>
</dbReference>
<dbReference type="PANTHER" id="PTHR43032:SF4">
    <property type="entry name" value="OXIDOREDUCTASE MOLYBDOPTERIN-BINDING DOMAIN-CONTAINING PROTEIN"/>
    <property type="match status" value="1"/>
</dbReference>
<name>A0A0M2SXW0_9BACI</name>
<dbReference type="EMBL" id="LAYY01000014">
    <property type="protein sequence ID" value="KKK37450.1"/>
    <property type="molecule type" value="Genomic_DNA"/>
</dbReference>
<dbReference type="CDD" id="cd02109">
    <property type="entry name" value="arch_bact_SO_family_Moco"/>
    <property type="match status" value="1"/>
</dbReference>
<protein>
    <submittedName>
        <fullName evidence="2">Oxidoreductase</fullName>
    </submittedName>
</protein>
<evidence type="ECO:0000313" key="2">
    <source>
        <dbReference type="EMBL" id="KKK37450.1"/>
    </source>
</evidence>